<dbReference type="AlphaFoldDB" id="A0A9P0NEP6"/>
<keyword evidence="2" id="KW-1185">Reference proteome</keyword>
<sequence length="117" mass="13655">MSFNSCNLFYLKNLRVLNSFQMLLRTTPFYKGLKRMRRLRQKSIPATPDNIEDLHTLLMANSQFTLTLQNPSNKFYQGPLLINQQIKGLIFCNISNIQLLAPELRNVRNVLNLKTKI</sequence>
<dbReference type="EMBL" id="OU899034">
    <property type="protein sequence ID" value="CAH1713798.1"/>
    <property type="molecule type" value="Genomic_DNA"/>
</dbReference>
<organism evidence="1 2">
    <name type="scientific">Aphis gossypii</name>
    <name type="common">Cotton aphid</name>
    <dbReference type="NCBI Taxonomy" id="80765"/>
    <lineage>
        <taxon>Eukaryota</taxon>
        <taxon>Metazoa</taxon>
        <taxon>Ecdysozoa</taxon>
        <taxon>Arthropoda</taxon>
        <taxon>Hexapoda</taxon>
        <taxon>Insecta</taxon>
        <taxon>Pterygota</taxon>
        <taxon>Neoptera</taxon>
        <taxon>Paraneoptera</taxon>
        <taxon>Hemiptera</taxon>
        <taxon>Sternorrhyncha</taxon>
        <taxon>Aphidomorpha</taxon>
        <taxon>Aphidoidea</taxon>
        <taxon>Aphididae</taxon>
        <taxon>Aphidini</taxon>
        <taxon>Aphis</taxon>
        <taxon>Aphis</taxon>
    </lineage>
</organism>
<proteinExistence type="predicted"/>
<gene>
    <name evidence="1" type="ORF">APHIGO_LOCUS2535</name>
</gene>
<evidence type="ECO:0000313" key="2">
    <source>
        <dbReference type="Proteomes" id="UP001154329"/>
    </source>
</evidence>
<dbReference type="Proteomes" id="UP001154329">
    <property type="component" value="Chromosome 1"/>
</dbReference>
<evidence type="ECO:0000313" key="1">
    <source>
        <dbReference type="EMBL" id="CAH1713798.1"/>
    </source>
</evidence>
<reference evidence="1" key="2">
    <citation type="submission" date="2022-10" db="EMBL/GenBank/DDBJ databases">
        <authorList>
            <consortium name="ENA_rothamsted_submissions"/>
            <consortium name="culmorum"/>
            <person name="King R."/>
        </authorList>
    </citation>
    <scope>NUCLEOTIDE SEQUENCE</scope>
</reference>
<accession>A0A9P0NEP6</accession>
<reference evidence="1" key="1">
    <citation type="submission" date="2022-02" db="EMBL/GenBank/DDBJ databases">
        <authorList>
            <person name="King R."/>
        </authorList>
    </citation>
    <scope>NUCLEOTIDE SEQUENCE</scope>
</reference>
<name>A0A9P0NEP6_APHGO</name>
<protein>
    <submittedName>
        <fullName evidence="1">Uncharacterized protein</fullName>
    </submittedName>
</protein>